<keyword evidence="10 15" id="KW-0786">Thiamine pyrophosphate</keyword>
<dbReference type="AlphaFoldDB" id="A0A7Y9U5Z4"/>
<organism evidence="19 20">
    <name type="scientific">Sphaerotilus montanus</name>
    <dbReference type="NCBI Taxonomy" id="522889"/>
    <lineage>
        <taxon>Bacteria</taxon>
        <taxon>Pseudomonadati</taxon>
        <taxon>Pseudomonadota</taxon>
        <taxon>Betaproteobacteria</taxon>
        <taxon>Burkholderiales</taxon>
        <taxon>Sphaerotilaceae</taxon>
        <taxon>Sphaerotilus</taxon>
    </lineage>
</organism>
<evidence type="ECO:0000256" key="15">
    <source>
        <dbReference type="PIRSR" id="PIRSR605478-3"/>
    </source>
</evidence>
<feature type="binding site" evidence="14">
    <location>
        <position position="494"/>
    </location>
    <ligand>
        <name>substrate</name>
    </ligand>
</feature>
<dbReference type="EMBL" id="JACCFH010000001">
    <property type="protein sequence ID" value="NYG32081.1"/>
    <property type="molecule type" value="Genomic_DNA"/>
</dbReference>
<dbReference type="PROSITE" id="PS00802">
    <property type="entry name" value="TRANSKETOLASE_2"/>
    <property type="match status" value="1"/>
</dbReference>
<evidence type="ECO:0000313" key="20">
    <source>
        <dbReference type="Proteomes" id="UP000518288"/>
    </source>
</evidence>
<feature type="binding site" evidence="15">
    <location>
        <position position="174"/>
    </location>
    <ligand>
        <name>thiamine diphosphate</name>
        <dbReference type="ChEBI" id="CHEBI:58937"/>
    </ligand>
</feature>
<dbReference type="PANTHER" id="PTHR43522">
    <property type="entry name" value="TRANSKETOLASE"/>
    <property type="match status" value="1"/>
</dbReference>
<feature type="binding site" evidence="15">
    <location>
        <position position="279"/>
    </location>
    <ligand>
        <name>thiamine diphosphate</name>
        <dbReference type="ChEBI" id="CHEBI:58937"/>
    </ligand>
</feature>
<dbReference type="Pfam" id="PF02779">
    <property type="entry name" value="Transket_pyr"/>
    <property type="match status" value="1"/>
</dbReference>
<comment type="cofactor">
    <cofactor evidence="15">
        <name>thiamine diphosphate</name>
        <dbReference type="ChEBI" id="CHEBI:58937"/>
    </cofactor>
    <text evidence="15">Binds 1 thiamine pyrophosphate per subunit. During the reaction, the substrate forms a covalent intermediate with the cofactor.</text>
</comment>
<sequence length="702" mass="74804">MTTDPTATNDTSPLDRRCIDTLRTLAIDAVEQAQSGHPGTPMGAAPIAYTLWQRFLRFDPQDTTWPDRDRFVLSGGHASALLYGLLHLCGVRDAAGAEAVSMDDLQRFRQLGSHCTGHPEHGVTAGVETTTGPLGQGIATSVGQAIAQAWLAATYNRPDHRLFDHRVYALCGDGDLMEGLSAEAASLAGHLQLAHLCWLYDCNRISIEGSTTIAFTEDVGARFAAQGWQVLRVADANDLGALTRALHTFVETTDRPTLIIVQSTIGYGAPHKADTKEAHGEPLGAEEVRLTKRFYGVDPDASFVVPEGVRAHFAAKFGQRGAQAYGAWTERFAAYRARYPTLALQLDQMQHRTLPPGWDAHWPTFAADARGLATREASGQVLNAIAARVPWLIGGAADLGPSTKTRLGDHAGDFEPPGGGGGAGDYQGRNLHFGVREHAMCAISNGLALSGLRPFAASFLVFSDYGRGAIRLSAMMGLPVLYLWTHDSIAMGEDGPTHQPVEQLAALRALPGMVVLRPADANEVAEAWRVAMQCTDRPVSLVLSRQALPTLDRTRYGSARGVARGAYVLADPSDGRAPEVLLIGTGSEVALCLAAFEQLGAEGIAARVVSMPSWDLFEAQSADYRDRVLPPELLARVAVEAASPLGWERHVGADGVVIGMTGFGHSAPGAVVQAACGFDVAHVVAAAHEQLLWHPGLTARTA</sequence>
<feature type="binding site" evidence="15">
    <location>
        <position position="77"/>
    </location>
    <ligand>
        <name>thiamine diphosphate</name>
        <dbReference type="ChEBI" id="CHEBI:58937"/>
    </ligand>
</feature>
<comment type="cofactor">
    <cofactor evidence="1">
        <name>Ca(2+)</name>
        <dbReference type="ChEBI" id="CHEBI:29108"/>
    </cofactor>
</comment>
<feature type="site" description="Important for catalytic activity" evidence="17">
    <location>
        <position position="279"/>
    </location>
</feature>
<dbReference type="SMART" id="SM00861">
    <property type="entry name" value="Transket_pyr"/>
    <property type="match status" value="1"/>
</dbReference>
<dbReference type="GO" id="GO:0005829">
    <property type="term" value="C:cytosol"/>
    <property type="evidence" value="ECO:0007669"/>
    <property type="project" value="TreeGrafter"/>
</dbReference>
<dbReference type="PANTHER" id="PTHR43522:SF2">
    <property type="entry name" value="TRANSKETOLASE 1-RELATED"/>
    <property type="match status" value="1"/>
</dbReference>
<evidence type="ECO:0000256" key="2">
    <source>
        <dbReference type="ARBA" id="ARBA00001941"/>
    </source>
</evidence>
<keyword evidence="20" id="KW-1185">Reference proteome</keyword>
<dbReference type="PROSITE" id="PS00801">
    <property type="entry name" value="TRANSKETOLASE_1"/>
    <property type="match status" value="1"/>
</dbReference>
<keyword evidence="9 16" id="KW-0460">Magnesium</keyword>
<evidence type="ECO:0000256" key="6">
    <source>
        <dbReference type="ARBA" id="ARBA00022679"/>
    </source>
</evidence>
<feature type="site" description="Important for catalytic activity" evidence="17">
    <location>
        <position position="37"/>
    </location>
</feature>
<dbReference type="Gene3D" id="3.40.50.920">
    <property type="match status" value="1"/>
</dbReference>
<evidence type="ECO:0000256" key="7">
    <source>
        <dbReference type="ARBA" id="ARBA00022723"/>
    </source>
</evidence>
<feature type="domain" description="Transketolase-like pyrimidine-binding" evidence="18">
    <location>
        <begin position="372"/>
        <end position="550"/>
    </location>
</feature>
<dbReference type="SUPFAM" id="SSF52518">
    <property type="entry name" value="Thiamin diphosphate-binding fold (THDP-binding)"/>
    <property type="match status" value="2"/>
</dbReference>
<dbReference type="InterPro" id="IPR055152">
    <property type="entry name" value="Transketolase-like_C_2"/>
</dbReference>
<keyword evidence="7 16" id="KW-0479">Metal-binding</keyword>
<dbReference type="SUPFAM" id="SSF52922">
    <property type="entry name" value="TK C-terminal domain-like"/>
    <property type="match status" value="1"/>
</dbReference>
<dbReference type="Gene3D" id="3.40.50.970">
    <property type="match status" value="2"/>
</dbReference>
<feature type="binding site" evidence="14">
    <location>
        <position position="375"/>
    </location>
    <ligand>
        <name>substrate</name>
    </ligand>
</feature>
<dbReference type="InterPro" id="IPR020826">
    <property type="entry name" value="Transketolase_BS"/>
</dbReference>
<feature type="binding site" evidence="14">
    <location>
        <position position="486"/>
    </location>
    <ligand>
        <name>substrate</name>
    </ligand>
</feature>
<evidence type="ECO:0000313" key="19">
    <source>
        <dbReference type="EMBL" id="NYG32081.1"/>
    </source>
</evidence>
<dbReference type="GO" id="GO:0009052">
    <property type="term" value="P:pentose-phosphate shunt, non-oxidative branch"/>
    <property type="evidence" value="ECO:0007669"/>
    <property type="project" value="UniProtKB-ARBA"/>
</dbReference>
<evidence type="ECO:0000256" key="17">
    <source>
        <dbReference type="PIRSR" id="PIRSR605478-5"/>
    </source>
</evidence>
<comment type="caution">
    <text evidence="19">The sequence shown here is derived from an EMBL/GenBank/DDBJ whole genome shotgun (WGS) entry which is preliminary data.</text>
</comment>
<feature type="binding site" evidence="14">
    <location>
        <position position="498"/>
    </location>
    <ligand>
        <name>substrate</name>
    </ligand>
</feature>
<dbReference type="GO" id="GO:0004802">
    <property type="term" value="F:transketolase activity"/>
    <property type="evidence" value="ECO:0007669"/>
    <property type="project" value="UniProtKB-UniRule"/>
</dbReference>
<dbReference type="EC" id="2.2.1.1" evidence="5 12"/>
<dbReference type="Pfam" id="PF22613">
    <property type="entry name" value="Transketolase_C_1"/>
    <property type="match status" value="1"/>
</dbReference>
<protein>
    <recommendedName>
        <fullName evidence="5 12">Transketolase</fullName>
        <ecNumber evidence="5 12">2.2.1.1</ecNumber>
    </recommendedName>
</protein>
<dbReference type="InterPro" id="IPR029061">
    <property type="entry name" value="THDP-binding"/>
</dbReference>
<dbReference type="CDD" id="cd02012">
    <property type="entry name" value="TPP_TK"/>
    <property type="match status" value="1"/>
</dbReference>
<name>A0A7Y9U5Z4_9BURK</name>
<evidence type="ECO:0000256" key="4">
    <source>
        <dbReference type="ARBA" id="ARBA00011738"/>
    </source>
</evidence>
<keyword evidence="6 19" id="KW-0808">Transferase</keyword>
<evidence type="ECO:0000256" key="13">
    <source>
        <dbReference type="PIRSR" id="PIRSR605478-1"/>
    </source>
</evidence>
<dbReference type="FunFam" id="3.40.50.970:FF:000003">
    <property type="entry name" value="Transketolase"/>
    <property type="match status" value="1"/>
</dbReference>
<evidence type="ECO:0000256" key="16">
    <source>
        <dbReference type="PIRSR" id="PIRSR605478-4"/>
    </source>
</evidence>
<dbReference type="FunFam" id="3.40.50.920:FF:000003">
    <property type="entry name" value="Transketolase"/>
    <property type="match status" value="1"/>
</dbReference>
<evidence type="ECO:0000256" key="11">
    <source>
        <dbReference type="ARBA" id="ARBA00049473"/>
    </source>
</evidence>
<feature type="active site" description="Proton donor" evidence="13">
    <location>
        <position position="437"/>
    </location>
</feature>
<feature type="binding site" evidence="15">
    <location>
        <begin position="132"/>
        <end position="134"/>
    </location>
    <ligand>
        <name>thiamine diphosphate</name>
        <dbReference type="ChEBI" id="CHEBI:58937"/>
    </ligand>
</feature>
<comment type="similarity">
    <text evidence="3">Belongs to the transketolase family.</text>
</comment>
<comment type="cofactor">
    <cofactor evidence="2">
        <name>Co(2+)</name>
        <dbReference type="ChEBI" id="CHEBI:48828"/>
    </cofactor>
</comment>
<feature type="binding site" evidence="14">
    <location>
        <position position="402"/>
    </location>
    <ligand>
        <name>substrate</name>
    </ligand>
</feature>
<gene>
    <name evidence="19" type="ORF">BDD16_001067</name>
</gene>
<evidence type="ECO:0000259" key="18">
    <source>
        <dbReference type="SMART" id="SM00861"/>
    </source>
</evidence>
<evidence type="ECO:0000256" key="8">
    <source>
        <dbReference type="ARBA" id="ARBA00022837"/>
    </source>
</evidence>
<feature type="binding site" evidence="15">
    <location>
        <position position="462"/>
    </location>
    <ligand>
        <name>thiamine diphosphate</name>
        <dbReference type="ChEBI" id="CHEBI:58937"/>
    </ligand>
</feature>
<dbReference type="CDD" id="cd07033">
    <property type="entry name" value="TPP_PYR_DXS_TK_like"/>
    <property type="match status" value="1"/>
</dbReference>
<feature type="binding site" evidence="16">
    <location>
        <position position="173"/>
    </location>
    <ligand>
        <name>Mg(2+)</name>
        <dbReference type="ChEBI" id="CHEBI:18420"/>
    </ligand>
</feature>
<dbReference type="InterPro" id="IPR005474">
    <property type="entry name" value="Transketolase_N"/>
</dbReference>
<dbReference type="InterPro" id="IPR005478">
    <property type="entry name" value="Transketolase_bac-like"/>
</dbReference>
<feature type="binding site" evidence="14">
    <location>
        <position position="545"/>
    </location>
    <ligand>
        <name>substrate</name>
    </ligand>
</feature>
<comment type="subunit">
    <text evidence="4">Homodimer.</text>
</comment>
<dbReference type="Pfam" id="PF00456">
    <property type="entry name" value="Transketolase_N"/>
    <property type="match status" value="1"/>
</dbReference>
<comment type="cofactor">
    <cofactor evidence="16">
        <name>Mg(2+)</name>
        <dbReference type="ChEBI" id="CHEBI:18420"/>
    </cofactor>
    <text evidence="16">Binds 1 Mg(2+) ion per subunit. Can also utilize other divalent metal cations, such as Ca(2+), Mn(2+) and Co(2+).</text>
</comment>
<dbReference type="NCBIfam" id="TIGR00232">
    <property type="entry name" value="tktlase_bact"/>
    <property type="match status" value="1"/>
</dbReference>
<dbReference type="Proteomes" id="UP000518288">
    <property type="component" value="Unassembled WGS sequence"/>
</dbReference>
<feature type="binding site" evidence="16">
    <location>
        <position position="203"/>
    </location>
    <ligand>
        <name>Mg(2+)</name>
        <dbReference type="ChEBI" id="CHEBI:18420"/>
    </ligand>
</feature>
<feature type="binding site" evidence="14">
    <location>
        <position position="279"/>
    </location>
    <ligand>
        <name>substrate</name>
    </ligand>
</feature>
<proteinExistence type="inferred from homology"/>
<evidence type="ECO:0000256" key="14">
    <source>
        <dbReference type="PIRSR" id="PIRSR605478-2"/>
    </source>
</evidence>
<dbReference type="FunFam" id="3.40.50.970:FF:000004">
    <property type="entry name" value="Transketolase"/>
    <property type="match status" value="1"/>
</dbReference>
<feature type="binding site" evidence="14">
    <location>
        <position position="37"/>
    </location>
    <ligand>
        <name>substrate</name>
    </ligand>
</feature>
<feature type="binding site" evidence="16">
    <location>
        <position position="205"/>
    </location>
    <ligand>
        <name>Mg(2+)</name>
        <dbReference type="ChEBI" id="CHEBI:18420"/>
    </ligand>
</feature>
<comment type="catalytic activity">
    <reaction evidence="11">
        <text>D-sedoheptulose 7-phosphate + D-glyceraldehyde 3-phosphate = aldehydo-D-ribose 5-phosphate + D-xylulose 5-phosphate</text>
        <dbReference type="Rhea" id="RHEA:10508"/>
        <dbReference type="ChEBI" id="CHEBI:57483"/>
        <dbReference type="ChEBI" id="CHEBI:57737"/>
        <dbReference type="ChEBI" id="CHEBI:58273"/>
        <dbReference type="ChEBI" id="CHEBI:59776"/>
        <dbReference type="EC" id="2.2.1.1"/>
    </reaction>
</comment>
<accession>A0A7Y9U5Z4</accession>
<dbReference type="InterPro" id="IPR009014">
    <property type="entry name" value="Transketo_C/PFOR_II"/>
</dbReference>
<reference evidence="19 20" key="1">
    <citation type="submission" date="2020-07" db="EMBL/GenBank/DDBJ databases">
        <title>Genomic Encyclopedia of Archaeal and Bacterial Type Strains, Phase II (KMG-II): from individual species to whole genera.</title>
        <authorList>
            <person name="Goeker M."/>
        </authorList>
    </citation>
    <scope>NUCLEOTIDE SEQUENCE [LARGE SCALE GENOMIC DNA]</scope>
    <source>
        <strain evidence="19 20">DSM 21226</strain>
    </source>
</reference>
<dbReference type="InterPro" id="IPR049557">
    <property type="entry name" value="Transketolase_CS"/>
</dbReference>
<dbReference type="InterPro" id="IPR005475">
    <property type="entry name" value="Transketolase-like_Pyr-bd"/>
</dbReference>
<evidence type="ECO:0000256" key="1">
    <source>
        <dbReference type="ARBA" id="ARBA00001913"/>
    </source>
</evidence>
<evidence type="ECO:0000256" key="10">
    <source>
        <dbReference type="ARBA" id="ARBA00023052"/>
    </source>
</evidence>
<evidence type="ECO:0000256" key="3">
    <source>
        <dbReference type="ARBA" id="ARBA00007131"/>
    </source>
</evidence>
<feature type="binding site" evidence="15">
    <location>
        <position position="203"/>
    </location>
    <ligand>
        <name>thiamine diphosphate</name>
        <dbReference type="ChEBI" id="CHEBI:58937"/>
    </ligand>
</feature>
<evidence type="ECO:0000256" key="12">
    <source>
        <dbReference type="NCBIfam" id="TIGR00232"/>
    </source>
</evidence>
<evidence type="ECO:0000256" key="5">
    <source>
        <dbReference type="ARBA" id="ARBA00013152"/>
    </source>
</evidence>
<evidence type="ECO:0000256" key="9">
    <source>
        <dbReference type="ARBA" id="ARBA00022842"/>
    </source>
</evidence>
<dbReference type="GO" id="GO:0046872">
    <property type="term" value="F:metal ion binding"/>
    <property type="evidence" value="ECO:0007669"/>
    <property type="project" value="UniProtKB-KW"/>
</dbReference>
<keyword evidence="8" id="KW-0106">Calcium</keyword>
<dbReference type="InterPro" id="IPR033247">
    <property type="entry name" value="Transketolase_fam"/>
</dbReference>
<dbReference type="RefSeq" id="WP_179633009.1">
    <property type="nucleotide sequence ID" value="NZ_JACCFH010000001.1"/>
</dbReference>